<evidence type="ECO:0000256" key="3">
    <source>
        <dbReference type="ARBA" id="ARBA00022475"/>
    </source>
</evidence>
<keyword evidence="2" id="KW-0813">Transport</keyword>
<comment type="subcellular location">
    <subcellularLocation>
        <location evidence="1">Cell membrane</location>
        <topology evidence="1">Multi-pass membrane protein</topology>
    </subcellularLocation>
</comment>
<dbReference type="PROSITE" id="PS50850">
    <property type="entry name" value="MFS"/>
    <property type="match status" value="1"/>
</dbReference>
<reference evidence="9 10" key="1">
    <citation type="submission" date="2024-04" db="EMBL/GenBank/DDBJ databases">
        <title>draft genome sequnece of Paenibacillus filicis.</title>
        <authorList>
            <person name="Kim D.-U."/>
        </authorList>
    </citation>
    <scope>NUCLEOTIDE SEQUENCE [LARGE SCALE GENOMIC DNA]</scope>
    <source>
        <strain evidence="9 10">KACC14197</strain>
    </source>
</reference>
<proteinExistence type="predicted"/>
<dbReference type="Pfam" id="PF07690">
    <property type="entry name" value="MFS_1"/>
    <property type="match status" value="1"/>
</dbReference>
<gene>
    <name evidence="9" type="ORF">WMW72_13530</name>
</gene>
<dbReference type="InterPro" id="IPR011701">
    <property type="entry name" value="MFS"/>
</dbReference>
<dbReference type="Gene3D" id="1.20.1250.20">
    <property type="entry name" value="MFS general substrate transporter like domains"/>
    <property type="match status" value="2"/>
</dbReference>
<keyword evidence="3" id="KW-1003">Cell membrane</keyword>
<dbReference type="PANTHER" id="PTHR43124">
    <property type="entry name" value="PURINE EFFLUX PUMP PBUE"/>
    <property type="match status" value="1"/>
</dbReference>
<feature type="transmembrane region" description="Helical" evidence="7">
    <location>
        <begin position="156"/>
        <end position="178"/>
    </location>
</feature>
<evidence type="ECO:0000256" key="1">
    <source>
        <dbReference type="ARBA" id="ARBA00004651"/>
    </source>
</evidence>
<comment type="caution">
    <text evidence="9">The sequence shown here is derived from an EMBL/GenBank/DDBJ whole genome shotgun (WGS) entry which is preliminary data.</text>
</comment>
<evidence type="ECO:0000259" key="8">
    <source>
        <dbReference type="PROSITE" id="PS50850"/>
    </source>
</evidence>
<feature type="transmembrane region" description="Helical" evidence="7">
    <location>
        <begin position="234"/>
        <end position="255"/>
    </location>
</feature>
<evidence type="ECO:0000256" key="7">
    <source>
        <dbReference type="SAM" id="Phobius"/>
    </source>
</evidence>
<dbReference type="SUPFAM" id="SSF103473">
    <property type="entry name" value="MFS general substrate transporter"/>
    <property type="match status" value="1"/>
</dbReference>
<keyword evidence="4 7" id="KW-0812">Transmembrane</keyword>
<feature type="transmembrane region" description="Helical" evidence="7">
    <location>
        <begin position="328"/>
        <end position="348"/>
    </location>
</feature>
<feature type="transmembrane region" description="Helical" evidence="7">
    <location>
        <begin position="354"/>
        <end position="376"/>
    </location>
</feature>
<dbReference type="EMBL" id="JBBPCC010000007">
    <property type="protein sequence ID" value="MEK8128920.1"/>
    <property type="molecule type" value="Genomic_DNA"/>
</dbReference>
<evidence type="ECO:0000256" key="5">
    <source>
        <dbReference type="ARBA" id="ARBA00022989"/>
    </source>
</evidence>
<dbReference type="CDD" id="cd17324">
    <property type="entry name" value="MFS_NepI_like"/>
    <property type="match status" value="1"/>
</dbReference>
<sequence>MNPRVYMLAASTVAVGLVELIVGGVLPDIANDLRVSISQAGQLISVYAFIYAISAPLLLAFTARVERKKLYLASLLVFFIGNMIAYWSPNFTVLLISRIIIAMSAGLITVLALTITAKISEPAYRARALGFIYLGISSSLVLGVPLGILISHTFGWRILFLGIGILSIVSMILISVSLERIPTERTIPLAVQFKSLRNVKITTAHLATLFFLAGHYTVYAYFTPFLETTLGLDSYWISVCYFAFGISAVFGGIAGGMLADKLGSIKSILLVISLFVVILVLLPWSTASLAAFAVVMVIWALLSWSLAPAQQIYLIQTAPDTSDIQQSFNNSALQIGIAVGSAIGGVALQQTGSVTSMAWVGAGVVLIALLCAVISIRRPALADSQ</sequence>
<accession>A0ABU9DJ79</accession>
<feature type="transmembrane region" description="Helical" evidence="7">
    <location>
        <begin position="267"/>
        <end position="284"/>
    </location>
</feature>
<dbReference type="InterPro" id="IPR036259">
    <property type="entry name" value="MFS_trans_sf"/>
</dbReference>
<dbReference type="PANTHER" id="PTHR43124:SF10">
    <property type="entry name" value="PURINE EFFLUX PUMP PBUE"/>
    <property type="match status" value="1"/>
</dbReference>
<keyword evidence="10" id="KW-1185">Reference proteome</keyword>
<evidence type="ECO:0000256" key="2">
    <source>
        <dbReference type="ARBA" id="ARBA00022448"/>
    </source>
</evidence>
<feature type="transmembrane region" description="Helical" evidence="7">
    <location>
        <begin position="290"/>
        <end position="307"/>
    </location>
</feature>
<evidence type="ECO:0000313" key="9">
    <source>
        <dbReference type="EMBL" id="MEK8128920.1"/>
    </source>
</evidence>
<dbReference type="Proteomes" id="UP001469365">
    <property type="component" value="Unassembled WGS sequence"/>
</dbReference>
<dbReference type="RefSeq" id="WP_341416009.1">
    <property type="nucleotide sequence ID" value="NZ_JBBPCC010000007.1"/>
</dbReference>
<evidence type="ECO:0000256" key="6">
    <source>
        <dbReference type="ARBA" id="ARBA00023136"/>
    </source>
</evidence>
<dbReference type="InterPro" id="IPR020846">
    <property type="entry name" value="MFS_dom"/>
</dbReference>
<dbReference type="InterPro" id="IPR050189">
    <property type="entry name" value="MFS_Efflux_Transporters"/>
</dbReference>
<dbReference type="PRINTS" id="PR01036">
    <property type="entry name" value="TCRTETB"/>
</dbReference>
<keyword evidence="6 7" id="KW-0472">Membrane</keyword>
<keyword evidence="5 7" id="KW-1133">Transmembrane helix</keyword>
<evidence type="ECO:0000313" key="10">
    <source>
        <dbReference type="Proteomes" id="UP001469365"/>
    </source>
</evidence>
<feature type="transmembrane region" description="Helical" evidence="7">
    <location>
        <begin position="128"/>
        <end position="150"/>
    </location>
</feature>
<organism evidence="9 10">
    <name type="scientific">Paenibacillus filicis</name>
    <dbReference type="NCBI Taxonomy" id="669464"/>
    <lineage>
        <taxon>Bacteria</taxon>
        <taxon>Bacillati</taxon>
        <taxon>Bacillota</taxon>
        <taxon>Bacilli</taxon>
        <taxon>Bacillales</taxon>
        <taxon>Paenibacillaceae</taxon>
        <taxon>Paenibacillus</taxon>
    </lineage>
</organism>
<feature type="domain" description="Major facilitator superfamily (MFS) profile" evidence="8">
    <location>
        <begin position="4"/>
        <end position="380"/>
    </location>
</feature>
<feature type="transmembrane region" description="Helical" evidence="7">
    <location>
        <begin position="43"/>
        <end position="63"/>
    </location>
</feature>
<evidence type="ECO:0000256" key="4">
    <source>
        <dbReference type="ARBA" id="ARBA00022692"/>
    </source>
</evidence>
<feature type="transmembrane region" description="Helical" evidence="7">
    <location>
        <begin position="199"/>
        <end position="222"/>
    </location>
</feature>
<name>A0ABU9DJ79_9BACL</name>
<feature type="transmembrane region" description="Helical" evidence="7">
    <location>
        <begin position="70"/>
        <end position="89"/>
    </location>
</feature>
<feature type="transmembrane region" description="Helical" evidence="7">
    <location>
        <begin position="95"/>
        <end position="116"/>
    </location>
</feature>
<protein>
    <submittedName>
        <fullName evidence="9">MFS transporter</fullName>
    </submittedName>
</protein>